<dbReference type="EMBL" id="LUEZ02000012">
    <property type="protein sequence ID" value="RDB28256.1"/>
    <property type="molecule type" value="Genomic_DNA"/>
</dbReference>
<keyword evidence="3" id="KW-1185">Reference proteome</keyword>
<evidence type="ECO:0000313" key="2">
    <source>
        <dbReference type="EMBL" id="RDB28256.1"/>
    </source>
</evidence>
<dbReference type="InterPro" id="IPR013087">
    <property type="entry name" value="Znf_C2H2_type"/>
</dbReference>
<organism evidence="2 3">
    <name type="scientific">Hypsizygus marmoreus</name>
    <name type="common">White beech mushroom</name>
    <name type="synonym">Agaricus marmoreus</name>
    <dbReference type="NCBI Taxonomy" id="39966"/>
    <lineage>
        <taxon>Eukaryota</taxon>
        <taxon>Fungi</taxon>
        <taxon>Dikarya</taxon>
        <taxon>Basidiomycota</taxon>
        <taxon>Agaricomycotina</taxon>
        <taxon>Agaricomycetes</taxon>
        <taxon>Agaricomycetidae</taxon>
        <taxon>Agaricales</taxon>
        <taxon>Tricholomatineae</taxon>
        <taxon>Lyophyllaceae</taxon>
        <taxon>Hypsizygus</taxon>
    </lineage>
</organism>
<protein>
    <recommendedName>
        <fullName evidence="1">C2H2-type domain-containing protein</fullName>
    </recommendedName>
</protein>
<dbReference type="InterPro" id="IPR001810">
    <property type="entry name" value="F-box_dom"/>
</dbReference>
<comment type="caution">
    <text evidence="2">The sequence shown here is derived from an EMBL/GenBank/DDBJ whole genome shotgun (WGS) entry which is preliminary data.</text>
</comment>
<dbReference type="AlphaFoldDB" id="A0A369KBD5"/>
<gene>
    <name evidence="2" type="ORF">Hypma_001316</name>
</gene>
<accession>A0A369KBD5</accession>
<feature type="domain" description="C2H2-type" evidence="1">
    <location>
        <begin position="294"/>
        <end position="315"/>
    </location>
</feature>
<sequence length="321" mass="37125">MSATGGSYIYFRPVQHTQIHRLKEELIIEILNRCGPTCLFTLRFVCYSFCKTIATKISCWDSTFARLGLPPCPSELSVLGKVPQLCYTNILFAGGLCECCEKMTIGTPVSVSLRIWTCSDECKKRVFANKALFTKLDELSDSEIELSLRTALKDIVPHHPHPEHGVLFRTSQLEAARDRFYRVLNTHQIDPAEQEDMASLLRDWEAQKQETAEYQLINADFMARADAYLANRRQITQDNFQILHRFCREDKINFRDVCATLAVRRVVESFNMDLTKLDLRTWYTIRNLVFSIPCPTCQRLFLNTQDMHAHVATYHRRENAD</sequence>
<dbReference type="Proteomes" id="UP000076154">
    <property type="component" value="Unassembled WGS sequence"/>
</dbReference>
<dbReference type="OrthoDB" id="3048014at2759"/>
<name>A0A369KBD5_HYPMA</name>
<reference evidence="2" key="1">
    <citation type="submission" date="2018-04" db="EMBL/GenBank/DDBJ databases">
        <title>Whole genome sequencing of Hypsizygus marmoreus.</title>
        <authorList>
            <person name="Choi I.-G."/>
            <person name="Min B."/>
            <person name="Kim J.-G."/>
            <person name="Kim S."/>
            <person name="Oh Y.-L."/>
            <person name="Kong W.-S."/>
            <person name="Park H."/>
            <person name="Jeong J."/>
            <person name="Song E.-S."/>
        </authorList>
    </citation>
    <scope>NUCLEOTIDE SEQUENCE [LARGE SCALE GENOMIC DNA]</scope>
    <source>
        <strain evidence="2">51987-8</strain>
    </source>
</reference>
<evidence type="ECO:0000259" key="1">
    <source>
        <dbReference type="PROSITE" id="PS00028"/>
    </source>
</evidence>
<proteinExistence type="predicted"/>
<dbReference type="Pfam" id="PF00646">
    <property type="entry name" value="F-box"/>
    <property type="match status" value="1"/>
</dbReference>
<dbReference type="InParanoid" id="A0A369KBD5"/>
<dbReference type="PROSITE" id="PS00028">
    <property type="entry name" value="ZINC_FINGER_C2H2_1"/>
    <property type="match status" value="1"/>
</dbReference>
<evidence type="ECO:0000313" key="3">
    <source>
        <dbReference type="Proteomes" id="UP000076154"/>
    </source>
</evidence>